<keyword evidence="6" id="KW-1185">Reference proteome</keyword>
<dbReference type="PANTHER" id="PTHR43537:SF24">
    <property type="entry name" value="GLUCONATE OPERON TRANSCRIPTIONAL REPRESSOR"/>
    <property type="match status" value="1"/>
</dbReference>
<dbReference type="PRINTS" id="PR00035">
    <property type="entry name" value="HTHGNTR"/>
</dbReference>
<dbReference type="PANTHER" id="PTHR43537">
    <property type="entry name" value="TRANSCRIPTIONAL REGULATOR, GNTR FAMILY"/>
    <property type="match status" value="1"/>
</dbReference>
<dbReference type="Gene3D" id="1.10.10.10">
    <property type="entry name" value="Winged helix-like DNA-binding domain superfamily/Winged helix DNA-binding domain"/>
    <property type="match status" value="1"/>
</dbReference>
<evidence type="ECO:0000256" key="2">
    <source>
        <dbReference type="ARBA" id="ARBA00023125"/>
    </source>
</evidence>
<accession>A0ABV6VWE4</accession>
<feature type="domain" description="HTH gntR-type" evidence="4">
    <location>
        <begin position="18"/>
        <end position="85"/>
    </location>
</feature>
<dbReference type="EMBL" id="JBHFAB010000010">
    <property type="protein sequence ID" value="MFC1418090.1"/>
    <property type="molecule type" value="Genomic_DNA"/>
</dbReference>
<dbReference type="Pfam" id="PF07729">
    <property type="entry name" value="FCD"/>
    <property type="match status" value="1"/>
</dbReference>
<evidence type="ECO:0000256" key="1">
    <source>
        <dbReference type="ARBA" id="ARBA00023015"/>
    </source>
</evidence>
<dbReference type="SUPFAM" id="SSF46785">
    <property type="entry name" value="Winged helix' DNA-binding domain"/>
    <property type="match status" value="1"/>
</dbReference>
<organism evidence="5 6">
    <name type="scientific">Streptacidiphilus cavernicola</name>
    <dbReference type="NCBI Taxonomy" id="3342716"/>
    <lineage>
        <taxon>Bacteria</taxon>
        <taxon>Bacillati</taxon>
        <taxon>Actinomycetota</taxon>
        <taxon>Actinomycetes</taxon>
        <taxon>Kitasatosporales</taxon>
        <taxon>Streptomycetaceae</taxon>
        <taxon>Streptacidiphilus</taxon>
    </lineage>
</organism>
<evidence type="ECO:0000313" key="5">
    <source>
        <dbReference type="EMBL" id="MFC1418090.1"/>
    </source>
</evidence>
<dbReference type="InterPro" id="IPR036388">
    <property type="entry name" value="WH-like_DNA-bd_sf"/>
</dbReference>
<dbReference type="RefSeq" id="WP_380536822.1">
    <property type="nucleotide sequence ID" value="NZ_JBHFAB010000010.1"/>
</dbReference>
<gene>
    <name evidence="5" type="ORF">ACEZDE_15765</name>
</gene>
<sequence length="229" mass="24495">MPAIPGQTSPPRRPGALPSRSEAVLDAIKYAILSGELTPGQALVETDLAERLGVSKTPVREALKTLAGSGLVVMSPYKGAVVRDVDQAHARCVYDLRLLLEPVAAARSAVGVNAGAGVGGWKEARRALDRADRAGDAAERSLANRDFHRALYAGCGNPLLVATLDELRDQTALLSSAAWARQPSWEQEAHEHRAILAAVRSQEPDQVRDLMRAHIGAFAARNFPEDGVR</sequence>
<evidence type="ECO:0000256" key="3">
    <source>
        <dbReference type="ARBA" id="ARBA00023163"/>
    </source>
</evidence>
<dbReference type="Gene3D" id="1.20.120.530">
    <property type="entry name" value="GntR ligand-binding domain-like"/>
    <property type="match status" value="1"/>
</dbReference>
<comment type="caution">
    <text evidence="5">The sequence shown here is derived from an EMBL/GenBank/DDBJ whole genome shotgun (WGS) entry which is preliminary data.</text>
</comment>
<name>A0ABV6VWE4_9ACTN</name>
<reference evidence="5 6" key="1">
    <citation type="submission" date="2024-09" db="EMBL/GenBank/DDBJ databases">
        <authorList>
            <person name="Lee S.D."/>
        </authorList>
    </citation>
    <scope>NUCLEOTIDE SEQUENCE [LARGE SCALE GENOMIC DNA]</scope>
    <source>
        <strain evidence="5 6">N8-3</strain>
    </source>
</reference>
<keyword evidence="2" id="KW-0238">DNA-binding</keyword>
<dbReference type="SMART" id="SM00345">
    <property type="entry name" value="HTH_GNTR"/>
    <property type="match status" value="1"/>
</dbReference>
<dbReference type="InterPro" id="IPR011711">
    <property type="entry name" value="GntR_C"/>
</dbReference>
<evidence type="ECO:0000313" key="6">
    <source>
        <dbReference type="Proteomes" id="UP001592531"/>
    </source>
</evidence>
<dbReference type="InterPro" id="IPR036390">
    <property type="entry name" value="WH_DNA-bd_sf"/>
</dbReference>
<dbReference type="InterPro" id="IPR008920">
    <property type="entry name" value="TF_FadR/GntR_C"/>
</dbReference>
<protein>
    <submittedName>
        <fullName evidence="5">GntR family transcriptional regulator</fullName>
    </submittedName>
</protein>
<proteinExistence type="predicted"/>
<dbReference type="InterPro" id="IPR000524">
    <property type="entry name" value="Tscrpt_reg_HTH_GntR"/>
</dbReference>
<dbReference type="CDD" id="cd07377">
    <property type="entry name" value="WHTH_GntR"/>
    <property type="match status" value="1"/>
</dbReference>
<keyword evidence="3" id="KW-0804">Transcription</keyword>
<keyword evidence="1" id="KW-0805">Transcription regulation</keyword>
<evidence type="ECO:0000259" key="4">
    <source>
        <dbReference type="PROSITE" id="PS50949"/>
    </source>
</evidence>
<dbReference type="SUPFAM" id="SSF48008">
    <property type="entry name" value="GntR ligand-binding domain-like"/>
    <property type="match status" value="1"/>
</dbReference>
<dbReference type="SMART" id="SM00895">
    <property type="entry name" value="FCD"/>
    <property type="match status" value="1"/>
</dbReference>
<dbReference type="Proteomes" id="UP001592531">
    <property type="component" value="Unassembled WGS sequence"/>
</dbReference>
<dbReference type="Pfam" id="PF00392">
    <property type="entry name" value="GntR"/>
    <property type="match status" value="1"/>
</dbReference>
<dbReference type="PROSITE" id="PS50949">
    <property type="entry name" value="HTH_GNTR"/>
    <property type="match status" value="1"/>
</dbReference>